<dbReference type="InterPro" id="IPR002723">
    <property type="entry name" value="BpsA_C"/>
</dbReference>
<dbReference type="EMBL" id="CT573213">
    <property type="protein sequence ID" value="CAJ63646.1"/>
    <property type="molecule type" value="Genomic_DNA"/>
</dbReference>
<dbReference type="Proteomes" id="UP000000657">
    <property type="component" value="Chromosome"/>
</dbReference>
<proteinExistence type="predicted"/>
<dbReference type="STRING" id="326424.FRAAL5006"/>
<dbReference type="GO" id="GO:0008168">
    <property type="term" value="F:methyltransferase activity"/>
    <property type="evidence" value="ECO:0007669"/>
    <property type="project" value="InterPro"/>
</dbReference>
<dbReference type="eggNOG" id="COG1568">
    <property type="taxonomic scope" value="Bacteria"/>
</dbReference>
<dbReference type="InterPro" id="IPR002052">
    <property type="entry name" value="DNA_methylase_N6_adenine_CS"/>
</dbReference>
<evidence type="ECO:0000256" key="1">
    <source>
        <dbReference type="SAM" id="MobiDB-lite"/>
    </source>
</evidence>
<evidence type="ECO:0000313" key="3">
    <source>
        <dbReference type="EMBL" id="CAJ63646.1"/>
    </source>
</evidence>
<feature type="region of interest" description="Disordered" evidence="1">
    <location>
        <begin position="492"/>
        <end position="516"/>
    </location>
</feature>
<reference evidence="3 4" key="1">
    <citation type="journal article" date="2007" name="Genome Res.">
        <title>Genome characteristics of facultatively symbiotic Frankia sp. strains reflect host range and host plant biogeography.</title>
        <authorList>
            <person name="Normand P."/>
            <person name="Lapierre P."/>
            <person name="Tisa L.S."/>
            <person name="Gogarten J.P."/>
            <person name="Alloisio N."/>
            <person name="Bagnarol E."/>
            <person name="Bassi C.A."/>
            <person name="Berry A.M."/>
            <person name="Bickhart D.M."/>
            <person name="Choisne N."/>
            <person name="Couloux A."/>
            <person name="Cournoyer B."/>
            <person name="Cruveiller S."/>
            <person name="Daubin V."/>
            <person name="Demange N."/>
            <person name="Francino M.P."/>
            <person name="Goltsman E."/>
            <person name="Huang Y."/>
            <person name="Kopp O.R."/>
            <person name="Labarre L."/>
            <person name="Lapidus A."/>
            <person name="Lavire C."/>
            <person name="Marechal J."/>
            <person name="Martinez M."/>
            <person name="Mastronunzio J.E."/>
            <person name="Mullin B.C."/>
            <person name="Niemann J."/>
            <person name="Pujic P."/>
            <person name="Rawnsley T."/>
            <person name="Rouy Z."/>
            <person name="Schenowitz C."/>
            <person name="Sellstedt A."/>
            <person name="Tavares F."/>
            <person name="Tomkins J.P."/>
            <person name="Vallenet D."/>
            <person name="Valverde C."/>
            <person name="Wall L.G."/>
            <person name="Wang Y."/>
            <person name="Medigue C."/>
            <person name="Benson D.R."/>
        </authorList>
    </citation>
    <scope>NUCLEOTIDE SEQUENCE [LARGE SCALE GENOMIC DNA]</scope>
    <source>
        <strain evidence="4">DSM 45986 / CECT 9034 / ACN14a</strain>
    </source>
</reference>
<feature type="region of interest" description="Disordered" evidence="1">
    <location>
        <begin position="1"/>
        <end position="23"/>
    </location>
</feature>
<keyword evidence="4" id="KW-1185">Reference proteome</keyword>
<sequence length="627" mass="65680">MTDTRTPPPPAGPPPTPDAPAGSVTVPGESLATLLHGYRVHARAPRGVVAALTERPRTLRALIQDSGLPRRSVEEILGCLGDDLRTGAGGTFVLRPAAVDRYRALIDYDELRAGTPLDSLAAAIGRNDALVTTMHELIASAPRPRAELDHVPATAATVVRRAVWLATHFDLRDAHLLCVGDHDLTSLAVVLLAAAAASAPGSARRGPAVTVVDIDEDLLEFLDRSARSRGVRLRCLYADLRFGLPPSVAGSADLAFTDPPYTPQGVSLFAARGAQGLADRERGRVLVAYGFSDRVPTLGWKVQRALLDQGLVFEAIWPAFHTYEGAEAVGARADMYVCQPTPATWKHLDRPAPARGPVPTAIYTRGRQSTESRPVPPAQPVLAAATAFLAAAPGRSVFVGERPELAAAAHAHLATVLERGLPTAAAGAGGPLSAVADLSDDPGPWLTRLLLAVNADRLAVIVTADHSVLGAGGSRSDALDPLRAKWVPTPEHDATADHHAATDHQGGGDHHGDGGDGAWGGARLVTFAAVDPADLDPGMRLARWLLDRPHGKIGNVWRDGLIRVVRTAEGRAPSQREALAAARRAVADPDLLAARLIDLPRHALASTLAAAVTSVEPPREGEAAAGG</sequence>
<dbReference type="InterPro" id="IPR029063">
    <property type="entry name" value="SAM-dependent_MTases_sf"/>
</dbReference>
<dbReference type="GO" id="GO:0032259">
    <property type="term" value="P:methylation"/>
    <property type="evidence" value="ECO:0007669"/>
    <property type="project" value="InterPro"/>
</dbReference>
<feature type="domain" description="N(4)-bis(aminopropyl)spermidine synthase C-terminal" evidence="2">
    <location>
        <begin position="132"/>
        <end position="328"/>
    </location>
</feature>
<dbReference type="RefSeq" id="WP_011606117.1">
    <property type="nucleotide sequence ID" value="NC_008278.1"/>
</dbReference>
<gene>
    <name evidence="3" type="ordered locus">FRAAL5006</name>
</gene>
<dbReference type="Gene3D" id="3.40.50.150">
    <property type="entry name" value="Vaccinia Virus protein VP39"/>
    <property type="match status" value="1"/>
</dbReference>
<accession>Q0RFU5</accession>
<dbReference type="Pfam" id="PF01861">
    <property type="entry name" value="BpsA_C"/>
    <property type="match status" value="1"/>
</dbReference>
<dbReference type="KEGG" id="fal:FRAAL5006"/>
<organism evidence="3 4">
    <name type="scientific">Frankia alni (strain DSM 45986 / CECT 9034 / ACN14a)</name>
    <dbReference type="NCBI Taxonomy" id="326424"/>
    <lineage>
        <taxon>Bacteria</taxon>
        <taxon>Bacillati</taxon>
        <taxon>Actinomycetota</taxon>
        <taxon>Actinomycetes</taxon>
        <taxon>Frankiales</taxon>
        <taxon>Frankiaceae</taxon>
        <taxon>Frankia</taxon>
    </lineage>
</organism>
<dbReference type="OrthoDB" id="7593728at2"/>
<dbReference type="SUPFAM" id="SSF53335">
    <property type="entry name" value="S-adenosyl-L-methionine-dependent methyltransferases"/>
    <property type="match status" value="1"/>
</dbReference>
<evidence type="ECO:0000313" key="4">
    <source>
        <dbReference type="Proteomes" id="UP000000657"/>
    </source>
</evidence>
<dbReference type="HOGENOM" id="CLU_524440_0_0_11"/>
<feature type="compositionally biased region" description="Basic and acidic residues" evidence="1">
    <location>
        <begin position="492"/>
        <end position="514"/>
    </location>
</feature>
<name>Q0RFU5_FRAAA</name>
<evidence type="ECO:0000259" key="2">
    <source>
        <dbReference type="Pfam" id="PF01861"/>
    </source>
</evidence>
<dbReference type="GO" id="GO:0003676">
    <property type="term" value="F:nucleic acid binding"/>
    <property type="evidence" value="ECO:0007669"/>
    <property type="project" value="InterPro"/>
</dbReference>
<feature type="compositionally biased region" description="Pro residues" evidence="1">
    <location>
        <begin position="1"/>
        <end position="18"/>
    </location>
</feature>
<protein>
    <recommendedName>
        <fullName evidence="2">N(4)-bis(aminopropyl)spermidine synthase C-terminal domain-containing protein</fullName>
    </recommendedName>
</protein>
<dbReference type="PROSITE" id="PS00092">
    <property type="entry name" value="N6_MTASE"/>
    <property type="match status" value="1"/>
</dbReference>
<dbReference type="AlphaFoldDB" id="Q0RFU5"/>